<reference evidence="4" key="2">
    <citation type="submission" date="2020-04" db="EMBL/GenBank/DDBJ databases">
        <authorList>
            <consortium name="NCBI Genome Project"/>
        </authorList>
    </citation>
    <scope>NUCLEOTIDE SEQUENCE</scope>
    <source>
        <strain evidence="4">CBS 781.70</strain>
    </source>
</reference>
<organism evidence="2">
    <name type="scientific">Eremomyces bilateralis CBS 781.70</name>
    <dbReference type="NCBI Taxonomy" id="1392243"/>
    <lineage>
        <taxon>Eukaryota</taxon>
        <taxon>Fungi</taxon>
        <taxon>Dikarya</taxon>
        <taxon>Ascomycota</taxon>
        <taxon>Pezizomycotina</taxon>
        <taxon>Dothideomycetes</taxon>
        <taxon>Dothideomycetes incertae sedis</taxon>
        <taxon>Eremomycetales</taxon>
        <taxon>Eremomycetaceae</taxon>
        <taxon>Eremomyces</taxon>
    </lineage>
</organism>
<evidence type="ECO:0000256" key="1">
    <source>
        <dbReference type="SAM" id="Phobius"/>
    </source>
</evidence>
<name>A0A6G1G4V1_9PEZI</name>
<keyword evidence="1" id="KW-0472">Membrane</keyword>
<dbReference type="RefSeq" id="XP_033534571.1">
    <property type="nucleotide sequence ID" value="XM_033675267.1"/>
</dbReference>
<dbReference type="AlphaFoldDB" id="A0A6G1G4V1"/>
<evidence type="ECO:0000313" key="4">
    <source>
        <dbReference type="RefSeq" id="XP_033534571.1"/>
    </source>
</evidence>
<dbReference type="GeneID" id="54415837"/>
<dbReference type="Proteomes" id="UP000504638">
    <property type="component" value="Unplaced"/>
</dbReference>
<dbReference type="EMBL" id="ML975156">
    <property type="protein sequence ID" value="KAF1812940.1"/>
    <property type="molecule type" value="Genomic_DNA"/>
</dbReference>
<protein>
    <submittedName>
        <fullName evidence="2 4">Uncharacterized protein</fullName>
    </submittedName>
</protein>
<keyword evidence="1" id="KW-0812">Transmembrane</keyword>
<keyword evidence="1" id="KW-1133">Transmembrane helix</keyword>
<evidence type="ECO:0000313" key="3">
    <source>
        <dbReference type="Proteomes" id="UP000504638"/>
    </source>
</evidence>
<evidence type="ECO:0000313" key="2">
    <source>
        <dbReference type="EMBL" id="KAF1812940.1"/>
    </source>
</evidence>
<sequence>MMPSITRQEIQIVKETHYGCDGMEPGGTPWSGSRPLTKLALVTCCLLAAIGVLVLNIPYGTPHSA</sequence>
<feature type="transmembrane region" description="Helical" evidence="1">
    <location>
        <begin position="39"/>
        <end position="59"/>
    </location>
</feature>
<reference evidence="4" key="3">
    <citation type="submission" date="2025-04" db="UniProtKB">
        <authorList>
            <consortium name="RefSeq"/>
        </authorList>
    </citation>
    <scope>IDENTIFICATION</scope>
    <source>
        <strain evidence="4">CBS 781.70</strain>
    </source>
</reference>
<reference evidence="2 4" key="1">
    <citation type="submission" date="2020-01" db="EMBL/GenBank/DDBJ databases">
        <authorList>
            <consortium name="DOE Joint Genome Institute"/>
            <person name="Haridas S."/>
            <person name="Albert R."/>
            <person name="Binder M."/>
            <person name="Bloem J."/>
            <person name="Labutti K."/>
            <person name="Salamov A."/>
            <person name="Andreopoulos B."/>
            <person name="Baker S.E."/>
            <person name="Barry K."/>
            <person name="Bills G."/>
            <person name="Bluhm B.H."/>
            <person name="Cannon C."/>
            <person name="Castanera R."/>
            <person name="Culley D.E."/>
            <person name="Daum C."/>
            <person name="Ezra D."/>
            <person name="Gonzalez J.B."/>
            <person name="Henrissat B."/>
            <person name="Kuo A."/>
            <person name="Liang C."/>
            <person name="Lipzen A."/>
            <person name="Lutzoni F."/>
            <person name="Magnuson J."/>
            <person name="Mondo S."/>
            <person name="Nolan M."/>
            <person name="Ohm R."/>
            <person name="Pangilinan J."/>
            <person name="Park H.-J."/>
            <person name="Ramirez L."/>
            <person name="Alfaro M."/>
            <person name="Sun H."/>
            <person name="Tritt A."/>
            <person name="Yoshinaga Y."/>
            <person name="Zwiers L.-H."/>
            <person name="Turgeon B.G."/>
            <person name="Goodwin S.B."/>
            <person name="Spatafora J.W."/>
            <person name="Crous P.W."/>
            <person name="Grigoriev I.V."/>
        </authorList>
    </citation>
    <scope>NUCLEOTIDE SEQUENCE</scope>
    <source>
        <strain evidence="2 4">CBS 781.70</strain>
    </source>
</reference>
<keyword evidence="3" id="KW-1185">Reference proteome</keyword>
<accession>A0A6G1G4V1</accession>
<proteinExistence type="predicted"/>
<gene>
    <name evidence="2 4" type="ORF">P152DRAFT_331165</name>
</gene>